<dbReference type="GO" id="GO:0000976">
    <property type="term" value="F:transcription cis-regulatory region binding"/>
    <property type="evidence" value="ECO:0007669"/>
    <property type="project" value="TreeGrafter"/>
</dbReference>
<evidence type="ECO:0000259" key="7">
    <source>
        <dbReference type="PROSITE" id="PS51755"/>
    </source>
</evidence>
<dbReference type="PANTHER" id="PTHR48111">
    <property type="entry name" value="REGULATOR OF RPOS"/>
    <property type="match status" value="1"/>
</dbReference>
<evidence type="ECO:0000259" key="6">
    <source>
        <dbReference type="PROSITE" id="PS50110"/>
    </source>
</evidence>
<evidence type="ECO:0000256" key="2">
    <source>
        <dbReference type="ARBA" id="ARBA00023012"/>
    </source>
</evidence>
<evidence type="ECO:0000256" key="5">
    <source>
        <dbReference type="ARBA" id="ARBA00023163"/>
    </source>
</evidence>
<dbReference type="SUPFAM" id="SSF52172">
    <property type="entry name" value="CheY-like"/>
    <property type="match status" value="1"/>
</dbReference>
<evidence type="ECO:0000256" key="1">
    <source>
        <dbReference type="ARBA" id="ARBA00022553"/>
    </source>
</evidence>
<dbReference type="CDD" id="cd00383">
    <property type="entry name" value="trans_reg_C"/>
    <property type="match status" value="1"/>
</dbReference>
<dbReference type="PROSITE" id="PS51755">
    <property type="entry name" value="OMPR_PHOB"/>
    <property type="match status" value="1"/>
</dbReference>
<gene>
    <name evidence="8" type="ORF">MNBD_GAMMA26-365</name>
</gene>
<dbReference type="InterPro" id="IPR001867">
    <property type="entry name" value="OmpR/PhoB-type_DNA-bd"/>
</dbReference>
<dbReference type="GO" id="GO:0006355">
    <property type="term" value="P:regulation of DNA-templated transcription"/>
    <property type="evidence" value="ECO:0007669"/>
    <property type="project" value="InterPro"/>
</dbReference>
<proteinExistence type="predicted"/>
<reference evidence="8" key="1">
    <citation type="submission" date="2018-06" db="EMBL/GenBank/DDBJ databases">
        <authorList>
            <person name="Zhirakovskaya E."/>
        </authorList>
    </citation>
    <scope>NUCLEOTIDE SEQUENCE</scope>
</reference>
<feature type="domain" description="OmpR/PhoB-type" evidence="7">
    <location>
        <begin position="123"/>
        <end position="220"/>
    </location>
</feature>
<dbReference type="InterPro" id="IPR016032">
    <property type="entry name" value="Sig_transdc_resp-reg_C-effctor"/>
</dbReference>
<sequence length="227" mass="25393">MRILIIEDDAELAAALADYLELRGAECDFAYHGVAGVQAACEFSFDVIILDLMLPKMSGFDVCQKFRSQGCNTPVLMLTASDTHSDQLEGFRAGIDDYVIKPCPMPLVWARLQVLHKRSTLQAEELSVGGLTLYLQEHRVTRDGREIRLTPTGWKILKLLMSKSPNVVPRTELEDHIWPDGNVDTGNFNVQLHQLRKAVDKPFSRPLIHTLVGVGLCLREEGDQDGH</sequence>
<keyword evidence="5" id="KW-0804">Transcription</keyword>
<dbReference type="CDD" id="cd17574">
    <property type="entry name" value="REC_OmpR"/>
    <property type="match status" value="1"/>
</dbReference>
<dbReference type="GO" id="GO:0000156">
    <property type="term" value="F:phosphorelay response regulator activity"/>
    <property type="evidence" value="ECO:0007669"/>
    <property type="project" value="TreeGrafter"/>
</dbReference>
<dbReference type="Pfam" id="PF00072">
    <property type="entry name" value="Response_reg"/>
    <property type="match status" value="1"/>
</dbReference>
<accession>A0A3B1AZM1</accession>
<dbReference type="SMART" id="SM00448">
    <property type="entry name" value="REC"/>
    <property type="match status" value="1"/>
</dbReference>
<dbReference type="InterPro" id="IPR036388">
    <property type="entry name" value="WH-like_DNA-bd_sf"/>
</dbReference>
<keyword evidence="3" id="KW-0805">Transcription regulation</keyword>
<dbReference type="SUPFAM" id="SSF46894">
    <property type="entry name" value="C-terminal effector domain of the bipartite response regulators"/>
    <property type="match status" value="1"/>
</dbReference>
<evidence type="ECO:0000256" key="3">
    <source>
        <dbReference type="ARBA" id="ARBA00023015"/>
    </source>
</evidence>
<dbReference type="Gene3D" id="3.40.50.2300">
    <property type="match status" value="1"/>
</dbReference>
<dbReference type="InterPro" id="IPR039420">
    <property type="entry name" value="WalR-like"/>
</dbReference>
<dbReference type="PANTHER" id="PTHR48111:SF22">
    <property type="entry name" value="REGULATOR OF RPOS"/>
    <property type="match status" value="1"/>
</dbReference>
<dbReference type="PROSITE" id="PS50110">
    <property type="entry name" value="RESPONSE_REGULATORY"/>
    <property type="match status" value="1"/>
</dbReference>
<dbReference type="EMBL" id="UOFX01000046">
    <property type="protein sequence ID" value="VAX09282.1"/>
    <property type="molecule type" value="Genomic_DNA"/>
</dbReference>
<name>A0A3B1AZM1_9ZZZZ</name>
<dbReference type="InterPro" id="IPR011006">
    <property type="entry name" value="CheY-like_superfamily"/>
</dbReference>
<evidence type="ECO:0000313" key="8">
    <source>
        <dbReference type="EMBL" id="VAX09282.1"/>
    </source>
</evidence>
<dbReference type="GO" id="GO:0032993">
    <property type="term" value="C:protein-DNA complex"/>
    <property type="evidence" value="ECO:0007669"/>
    <property type="project" value="TreeGrafter"/>
</dbReference>
<dbReference type="SMART" id="SM00862">
    <property type="entry name" value="Trans_reg_C"/>
    <property type="match status" value="1"/>
</dbReference>
<protein>
    <submittedName>
        <fullName evidence="8">Two-component system response regulator protein</fullName>
    </submittedName>
</protein>
<keyword evidence="1" id="KW-0597">Phosphoprotein</keyword>
<evidence type="ECO:0000256" key="4">
    <source>
        <dbReference type="ARBA" id="ARBA00023125"/>
    </source>
</evidence>
<dbReference type="FunFam" id="3.40.50.2300:FF:000001">
    <property type="entry name" value="DNA-binding response regulator PhoB"/>
    <property type="match status" value="1"/>
</dbReference>
<dbReference type="InterPro" id="IPR001789">
    <property type="entry name" value="Sig_transdc_resp-reg_receiver"/>
</dbReference>
<feature type="domain" description="Response regulatory" evidence="6">
    <location>
        <begin position="2"/>
        <end position="116"/>
    </location>
</feature>
<keyword evidence="4" id="KW-0238">DNA-binding</keyword>
<dbReference type="AlphaFoldDB" id="A0A3B1AZM1"/>
<dbReference type="Gene3D" id="1.10.10.10">
    <property type="entry name" value="Winged helix-like DNA-binding domain superfamily/Winged helix DNA-binding domain"/>
    <property type="match status" value="1"/>
</dbReference>
<dbReference type="GO" id="GO:0005829">
    <property type="term" value="C:cytosol"/>
    <property type="evidence" value="ECO:0007669"/>
    <property type="project" value="TreeGrafter"/>
</dbReference>
<dbReference type="Pfam" id="PF00486">
    <property type="entry name" value="Trans_reg_C"/>
    <property type="match status" value="1"/>
</dbReference>
<keyword evidence="2" id="KW-0902">Two-component regulatory system</keyword>
<organism evidence="8">
    <name type="scientific">hydrothermal vent metagenome</name>
    <dbReference type="NCBI Taxonomy" id="652676"/>
    <lineage>
        <taxon>unclassified sequences</taxon>
        <taxon>metagenomes</taxon>
        <taxon>ecological metagenomes</taxon>
    </lineage>
</organism>